<dbReference type="GO" id="GO:0005737">
    <property type="term" value="C:cytoplasm"/>
    <property type="evidence" value="ECO:0007669"/>
    <property type="project" value="TreeGrafter"/>
</dbReference>
<dbReference type="Gene3D" id="2.60.40.4070">
    <property type="match status" value="1"/>
</dbReference>
<evidence type="ECO:0000256" key="6">
    <source>
        <dbReference type="ARBA" id="ARBA00022438"/>
    </source>
</evidence>
<evidence type="ECO:0000256" key="8">
    <source>
        <dbReference type="ARBA" id="ARBA00022723"/>
    </source>
</evidence>
<dbReference type="InterPro" id="IPR042097">
    <property type="entry name" value="Aminopeptidase_N-like_N_sf"/>
</dbReference>
<proteinExistence type="inferred from homology"/>
<dbReference type="Proteomes" id="UP000215215">
    <property type="component" value="Unassembled WGS sequence"/>
</dbReference>
<dbReference type="GO" id="GO:0008270">
    <property type="term" value="F:zinc ion binding"/>
    <property type="evidence" value="ECO:0007669"/>
    <property type="project" value="InterPro"/>
</dbReference>
<evidence type="ECO:0000259" key="13">
    <source>
        <dbReference type="Pfam" id="PF17900"/>
    </source>
</evidence>
<dbReference type="Pfam" id="PF01433">
    <property type="entry name" value="Peptidase_M1"/>
    <property type="match status" value="1"/>
</dbReference>
<dbReference type="PRINTS" id="PR00756">
    <property type="entry name" value="ALADIPTASE"/>
</dbReference>
<dbReference type="Pfam" id="PF17900">
    <property type="entry name" value="Peptidase_M1_N"/>
    <property type="match status" value="1"/>
</dbReference>
<keyword evidence="9" id="KW-0378">Hydrolase</keyword>
<dbReference type="GO" id="GO:0042277">
    <property type="term" value="F:peptide binding"/>
    <property type="evidence" value="ECO:0007669"/>
    <property type="project" value="TreeGrafter"/>
</dbReference>
<organism evidence="14 15">
    <name type="scientific">candidate division WOR-3 bacterium JGI_Cruoil_03_44_89</name>
    <dbReference type="NCBI Taxonomy" id="1973748"/>
    <lineage>
        <taxon>Bacteria</taxon>
        <taxon>Bacteria division WOR-3</taxon>
    </lineage>
</organism>
<dbReference type="InterPro" id="IPR045357">
    <property type="entry name" value="Aminopeptidase_N-like_N"/>
</dbReference>
<dbReference type="GO" id="GO:0016285">
    <property type="term" value="F:alanyl aminopeptidase activity"/>
    <property type="evidence" value="ECO:0007669"/>
    <property type="project" value="UniProtKB-EC"/>
</dbReference>
<accession>A0A235BUV8</accession>
<keyword evidence="8" id="KW-0479">Metal-binding</keyword>
<evidence type="ECO:0000256" key="9">
    <source>
        <dbReference type="ARBA" id="ARBA00022801"/>
    </source>
</evidence>
<evidence type="ECO:0000256" key="10">
    <source>
        <dbReference type="ARBA" id="ARBA00022833"/>
    </source>
</evidence>
<dbReference type="InterPro" id="IPR027268">
    <property type="entry name" value="Peptidase_M4/M1_CTD_sf"/>
</dbReference>
<evidence type="ECO:0000256" key="11">
    <source>
        <dbReference type="ARBA" id="ARBA00023049"/>
    </source>
</evidence>
<evidence type="ECO:0000256" key="1">
    <source>
        <dbReference type="ARBA" id="ARBA00000098"/>
    </source>
</evidence>
<dbReference type="CDD" id="cd09603">
    <property type="entry name" value="M1_APN_like"/>
    <property type="match status" value="1"/>
</dbReference>
<dbReference type="InterPro" id="IPR050344">
    <property type="entry name" value="Peptidase_M1_aminopeptidases"/>
</dbReference>
<feature type="domain" description="Aminopeptidase N-like N-terminal" evidence="13">
    <location>
        <begin position="44"/>
        <end position="220"/>
    </location>
</feature>
<dbReference type="GO" id="GO:0016020">
    <property type="term" value="C:membrane"/>
    <property type="evidence" value="ECO:0007669"/>
    <property type="project" value="TreeGrafter"/>
</dbReference>
<comment type="cofactor">
    <cofactor evidence="2">
        <name>Zn(2+)</name>
        <dbReference type="ChEBI" id="CHEBI:29105"/>
    </cofactor>
</comment>
<dbReference type="PANTHER" id="PTHR11533">
    <property type="entry name" value="PROTEASE M1 ZINC METALLOPROTEASE"/>
    <property type="match status" value="1"/>
</dbReference>
<dbReference type="SUPFAM" id="SSF63737">
    <property type="entry name" value="Leukotriene A4 hydrolase N-terminal domain"/>
    <property type="match status" value="1"/>
</dbReference>
<keyword evidence="10" id="KW-0862">Zinc</keyword>
<reference evidence="14 15" key="1">
    <citation type="submission" date="2017-07" db="EMBL/GenBank/DDBJ databases">
        <title>Recovery of genomes from metagenomes via a dereplication, aggregation, and scoring strategy.</title>
        <authorList>
            <person name="Sieber C.M."/>
            <person name="Probst A.J."/>
            <person name="Sharrar A."/>
            <person name="Thomas B.C."/>
            <person name="Hess M."/>
            <person name="Tringe S.G."/>
            <person name="Banfield J.F."/>
        </authorList>
    </citation>
    <scope>NUCLEOTIDE SEQUENCE [LARGE SCALE GENOMIC DNA]</scope>
    <source>
        <strain evidence="14">JGI_Cruoil_03_44_89</strain>
    </source>
</reference>
<dbReference type="GO" id="GO:0043171">
    <property type="term" value="P:peptide catabolic process"/>
    <property type="evidence" value="ECO:0007669"/>
    <property type="project" value="TreeGrafter"/>
</dbReference>
<comment type="caution">
    <text evidence="14">The sequence shown here is derived from an EMBL/GenBank/DDBJ whole genome shotgun (WGS) entry which is preliminary data.</text>
</comment>
<keyword evidence="7" id="KW-0645">Protease</keyword>
<sequence length="664" mass="75735">MNILFLMLLMQPNLPDRGLLHRSSGVKSAQPIMFDSTHLYDVLHYDISVVLDMTDGSIQNAWTEVTAVSETDSLSRVNLNFVGLDVDLVWANGSPASYERIGLGANQILSVELGEVISAGDTFTIGVGYHGSSLEGIYYSNYNGGLVYVMSIPWDWTDLPIGARYWFPCRDAFWDKATSELRITVPPGYEVVGNGSFEKVDTVENNLRYHFVESHPIPTWYIVFAVSDYAILSDSFTYGDSTMPIYHWVRHPDSANALVAFSNAPDILTFFSDLFGDKYPFFSEKYGYVKLPPLGWAMENQTNVFWGLNIPGNHYYEIIFAHETSHQWWGCSVTPHSIKDIWLNEGFATYCEALYSDHWQDGISYHDYVVSNIMNYYLGHENYPLGHPYPTYDPPDGAVWTPTTYEKPASVLHMLRHIVGDSVFFDALRFYYSQYKYANANTSQFQAAVEAVSGLTLNWFFDEWLHKAGHPKYECLWSWEEMGTDSFGVHLEVEQVQSSEWNVPVFKMPIDIEIVTESGDSILFVIQDSLRTQDFDFPVSSRPSDLLFDPHNWVLKRATLTGVEESAKYTDVRLRIHPAPFRESMCIEISVEGETLASLGMYDITGRLVRRLLNKKKVSDRYSLKWDGCDNYGRRLSAGIYFCRLQIGHGSSTRQKIEKIVLIP</sequence>
<evidence type="ECO:0000313" key="15">
    <source>
        <dbReference type="Proteomes" id="UP000215215"/>
    </source>
</evidence>
<dbReference type="GO" id="GO:0005615">
    <property type="term" value="C:extracellular space"/>
    <property type="evidence" value="ECO:0007669"/>
    <property type="project" value="TreeGrafter"/>
</dbReference>
<evidence type="ECO:0000256" key="3">
    <source>
        <dbReference type="ARBA" id="ARBA00010136"/>
    </source>
</evidence>
<evidence type="ECO:0000256" key="5">
    <source>
        <dbReference type="ARBA" id="ARBA00015611"/>
    </source>
</evidence>
<dbReference type="PANTHER" id="PTHR11533:SF174">
    <property type="entry name" value="PUROMYCIN-SENSITIVE AMINOPEPTIDASE-RELATED"/>
    <property type="match status" value="1"/>
</dbReference>
<dbReference type="SUPFAM" id="SSF55486">
    <property type="entry name" value="Metalloproteases ('zincins'), catalytic domain"/>
    <property type="match status" value="1"/>
</dbReference>
<evidence type="ECO:0000256" key="7">
    <source>
        <dbReference type="ARBA" id="ARBA00022670"/>
    </source>
</evidence>
<dbReference type="EC" id="3.4.11.2" evidence="4"/>
<evidence type="ECO:0000256" key="4">
    <source>
        <dbReference type="ARBA" id="ARBA00012564"/>
    </source>
</evidence>
<evidence type="ECO:0000313" key="14">
    <source>
        <dbReference type="EMBL" id="OYD16203.1"/>
    </source>
</evidence>
<protein>
    <recommendedName>
        <fullName evidence="5">Aminopeptidase N</fullName>
        <ecNumber evidence="4">3.4.11.2</ecNumber>
    </recommendedName>
</protein>
<dbReference type="Gene3D" id="2.60.40.1730">
    <property type="entry name" value="tricorn interacting facor f3 domain"/>
    <property type="match status" value="1"/>
</dbReference>
<comment type="similarity">
    <text evidence="3">Belongs to the peptidase M1 family.</text>
</comment>
<dbReference type="InterPro" id="IPR014782">
    <property type="entry name" value="Peptidase_M1_dom"/>
</dbReference>
<feature type="domain" description="Peptidase M1 membrane alanine aminopeptidase" evidence="12">
    <location>
        <begin position="261"/>
        <end position="464"/>
    </location>
</feature>
<dbReference type="EMBL" id="NOZQ01000080">
    <property type="protein sequence ID" value="OYD16203.1"/>
    <property type="molecule type" value="Genomic_DNA"/>
</dbReference>
<comment type="catalytic activity">
    <reaction evidence="1">
        <text>Release of an N-terminal amino acid, Xaa-|-Yaa- from a peptide, amide or arylamide. Xaa is preferably Ala, but may be most amino acids including Pro (slow action). When a terminal hydrophobic residue is followed by a prolyl residue, the two may be released as an intact Xaa-Pro dipeptide.</text>
        <dbReference type="EC" id="3.4.11.2"/>
    </reaction>
</comment>
<keyword evidence="11" id="KW-0482">Metalloprotease</keyword>
<dbReference type="InterPro" id="IPR001930">
    <property type="entry name" value="Peptidase_M1"/>
</dbReference>
<dbReference type="Gene3D" id="1.10.390.10">
    <property type="entry name" value="Neutral Protease Domain 2"/>
    <property type="match status" value="1"/>
</dbReference>
<evidence type="ECO:0000259" key="12">
    <source>
        <dbReference type="Pfam" id="PF01433"/>
    </source>
</evidence>
<dbReference type="GO" id="GO:0006508">
    <property type="term" value="P:proteolysis"/>
    <property type="evidence" value="ECO:0007669"/>
    <property type="project" value="UniProtKB-KW"/>
</dbReference>
<name>A0A235BUV8_UNCW3</name>
<gene>
    <name evidence="14" type="ORF">CH333_04010</name>
</gene>
<keyword evidence="6" id="KW-0031">Aminopeptidase</keyword>
<dbReference type="AlphaFoldDB" id="A0A235BUV8"/>
<dbReference type="GO" id="GO:0070006">
    <property type="term" value="F:metalloaminopeptidase activity"/>
    <property type="evidence" value="ECO:0007669"/>
    <property type="project" value="TreeGrafter"/>
</dbReference>
<evidence type="ECO:0000256" key="2">
    <source>
        <dbReference type="ARBA" id="ARBA00001947"/>
    </source>
</evidence>